<dbReference type="Proteomes" id="UP000178168">
    <property type="component" value="Unassembled WGS sequence"/>
</dbReference>
<sequence length="73" mass="8034">MTTDSSATQKLTPKEVVSLVEKRTHEIERVAEQELAALTASVAEKQHHADYARITAIQDELLDDNGASNENTL</sequence>
<evidence type="ECO:0000313" key="1">
    <source>
        <dbReference type="EMBL" id="OHA84638.1"/>
    </source>
</evidence>
<proteinExistence type="predicted"/>
<accession>A0A1G2SIU1</accession>
<organism evidence="1 2">
    <name type="scientific">Candidatus Yonathbacteria bacterium RIFOXYD1_FULL_52_36</name>
    <dbReference type="NCBI Taxonomy" id="1802730"/>
    <lineage>
        <taxon>Bacteria</taxon>
        <taxon>Candidatus Yonathiibacteriota</taxon>
    </lineage>
</organism>
<dbReference type="STRING" id="1802730.A2591_02850"/>
<evidence type="ECO:0000313" key="2">
    <source>
        <dbReference type="Proteomes" id="UP000178168"/>
    </source>
</evidence>
<gene>
    <name evidence="1" type="ORF">A2591_02850</name>
</gene>
<protein>
    <submittedName>
        <fullName evidence="1">Uncharacterized protein</fullName>
    </submittedName>
</protein>
<dbReference type="AlphaFoldDB" id="A0A1G2SIU1"/>
<name>A0A1G2SIU1_9BACT</name>
<comment type="caution">
    <text evidence="1">The sequence shown here is derived from an EMBL/GenBank/DDBJ whole genome shotgun (WGS) entry which is preliminary data.</text>
</comment>
<reference evidence="1 2" key="1">
    <citation type="journal article" date="2016" name="Nat. Commun.">
        <title>Thousands of microbial genomes shed light on interconnected biogeochemical processes in an aquifer system.</title>
        <authorList>
            <person name="Anantharaman K."/>
            <person name="Brown C.T."/>
            <person name="Hug L.A."/>
            <person name="Sharon I."/>
            <person name="Castelle C.J."/>
            <person name="Probst A.J."/>
            <person name="Thomas B.C."/>
            <person name="Singh A."/>
            <person name="Wilkins M.J."/>
            <person name="Karaoz U."/>
            <person name="Brodie E.L."/>
            <person name="Williams K.H."/>
            <person name="Hubbard S.S."/>
            <person name="Banfield J.F."/>
        </authorList>
    </citation>
    <scope>NUCLEOTIDE SEQUENCE [LARGE SCALE GENOMIC DNA]</scope>
</reference>
<dbReference type="EMBL" id="MHUZ01000037">
    <property type="protein sequence ID" value="OHA84638.1"/>
    <property type="molecule type" value="Genomic_DNA"/>
</dbReference>